<gene>
    <name evidence="2" type="ORF">B0H67DRAFT_570262</name>
</gene>
<feature type="region of interest" description="Disordered" evidence="1">
    <location>
        <begin position="1"/>
        <end position="40"/>
    </location>
</feature>
<feature type="compositionally biased region" description="Polar residues" evidence="1">
    <location>
        <begin position="22"/>
        <end position="40"/>
    </location>
</feature>
<organism evidence="2 3">
    <name type="scientific">Lasiosphaeris hirsuta</name>
    <dbReference type="NCBI Taxonomy" id="260670"/>
    <lineage>
        <taxon>Eukaryota</taxon>
        <taxon>Fungi</taxon>
        <taxon>Dikarya</taxon>
        <taxon>Ascomycota</taxon>
        <taxon>Pezizomycotina</taxon>
        <taxon>Sordariomycetes</taxon>
        <taxon>Sordariomycetidae</taxon>
        <taxon>Sordariales</taxon>
        <taxon>Lasiosphaeriaceae</taxon>
        <taxon>Lasiosphaeris</taxon>
    </lineage>
</organism>
<evidence type="ECO:0000256" key="1">
    <source>
        <dbReference type="SAM" id="MobiDB-lite"/>
    </source>
</evidence>
<name>A0AA40E352_9PEZI</name>
<accession>A0AA40E352</accession>
<dbReference type="Proteomes" id="UP001172102">
    <property type="component" value="Unassembled WGS sequence"/>
</dbReference>
<feature type="region of interest" description="Disordered" evidence="1">
    <location>
        <begin position="68"/>
        <end position="142"/>
    </location>
</feature>
<keyword evidence="3" id="KW-1185">Reference proteome</keyword>
<comment type="caution">
    <text evidence="2">The sequence shown here is derived from an EMBL/GenBank/DDBJ whole genome shotgun (WGS) entry which is preliminary data.</text>
</comment>
<dbReference type="EMBL" id="JAUKUA010000002">
    <property type="protein sequence ID" value="KAK0725330.1"/>
    <property type="molecule type" value="Genomic_DNA"/>
</dbReference>
<sequence>MTPRLEQTPLYNPVTKAHNDASDASPTPTKNPSFSVTSPLIQARIDTHSYDMTPSIIKNDQQPLVHLRKLCSPSSPPGALATSSEEKKGSRPAKQPWLSKLTTATPRPRCAGIPRATPHSQPPASGPDRSRWFGSRIRQCSM</sequence>
<proteinExistence type="predicted"/>
<reference evidence="2" key="1">
    <citation type="submission" date="2023-06" db="EMBL/GenBank/DDBJ databases">
        <title>Genome-scale phylogeny and comparative genomics of the fungal order Sordariales.</title>
        <authorList>
            <consortium name="Lawrence Berkeley National Laboratory"/>
            <person name="Hensen N."/>
            <person name="Bonometti L."/>
            <person name="Westerberg I."/>
            <person name="Brannstrom I.O."/>
            <person name="Guillou S."/>
            <person name="Cros-Aarteil S."/>
            <person name="Calhoun S."/>
            <person name="Haridas S."/>
            <person name="Kuo A."/>
            <person name="Mondo S."/>
            <person name="Pangilinan J."/>
            <person name="Riley R."/>
            <person name="Labutti K."/>
            <person name="Andreopoulos B."/>
            <person name="Lipzen A."/>
            <person name="Chen C."/>
            <person name="Yanf M."/>
            <person name="Daum C."/>
            <person name="Ng V."/>
            <person name="Clum A."/>
            <person name="Steindorff A."/>
            <person name="Ohm R."/>
            <person name="Martin F."/>
            <person name="Silar P."/>
            <person name="Natvig D."/>
            <person name="Lalanne C."/>
            <person name="Gautier V."/>
            <person name="Ament-Velasquez S.L."/>
            <person name="Kruys A."/>
            <person name="Hutchinson M.I."/>
            <person name="Powell A.J."/>
            <person name="Barry K."/>
            <person name="Miller A.N."/>
            <person name="Grigoriev I.V."/>
            <person name="Debuchy R."/>
            <person name="Gladieux P."/>
            <person name="Thoren M.H."/>
            <person name="Johannesson H."/>
        </authorList>
    </citation>
    <scope>NUCLEOTIDE SEQUENCE</scope>
    <source>
        <strain evidence="2">SMH4607-1</strain>
    </source>
</reference>
<evidence type="ECO:0000313" key="2">
    <source>
        <dbReference type="EMBL" id="KAK0725330.1"/>
    </source>
</evidence>
<protein>
    <submittedName>
        <fullName evidence="2">Uncharacterized protein</fullName>
    </submittedName>
</protein>
<evidence type="ECO:0000313" key="3">
    <source>
        <dbReference type="Proteomes" id="UP001172102"/>
    </source>
</evidence>
<dbReference type="AlphaFoldDB" id="A0AA40E352"/>